<dbReference type="HOGENOM" id="CLU_885045_0_0_5"/>
<evidence type="ECO:0000313" key="2">
    <source>
        <dbReference type="EMBL" id="ABJ06580.1"/>
    </source>
</evidence>
<dbReference type="EMBL" id="CP000463">
    <property type="protein sequence ID" value="ABJ06580.1"/>
    <property type="molecule type" value="Genomic_DNA"/>
</dbReference>
<keyword evidence="1" id="KW-0812">Transmembrane</keyword>
<keyword evidence="1" id="KW-0472">Membrane</keyword>
<name>Q07NA4_RHOP5</name>
<reference evidence="2" key="1">
    <citation type="submission" date="2006-09" db="EMBL/GenBank/DDBJ databases">
        <title>Complete sequence of Rhodopseudomonas palustris BisA53.</title>
        <authorList>
            <consortium name="US DOE Joint Genome Institute"/>
            <person name="Copeland A."/>
            <person name="Lucas S."/>
            <person name="Lapidus A."/>
            <person name="Barry K."/>
            <person name="Detter J.C."/>
            <person name="Glavina del Rio T."/>
            <person name="Hammon N."/>
            <person name="Israni S."/>
            <person name="Dalin E."/>
            <person name="Tice H."/>
            <person name="Pitluck S."/>
            <person name="Chain P."/>
            <person name="Malfatti S."/>
            <person name="Shin M."/>
            <person name="Vergez L."/>
            <person name="Schmutz J."/>
            <person name="Larimer F."/>
            <person name="Land M."/>
            <person name="Hauser L."/>
            <person name="Pelletier D.A."/>
            <person name="Kyrpides N."/>
            <person name="Kim E."/>
            <person name="Harwood C.S."/>
            <person name="Oda Y."/>
            <person name="Richardson P."/>
        </authorList>
    </citation>
    <scope>NUCLEOTIDE SEQUENCE [LARGE SCALE GENOMIC DNA]</scope>
    <source>
        <strain evidence="2">BisA53</strain>
    </source>
</reference>
<gene>
    <name evidence="2" type="ordered locus">RPE_2643</name>
</gene>
<feature type="transmembrane region" description="Helical" evidence="1">
    <location>
        <begin position="20"/>
        <end position="37"/>
    </location>
</feature>
<organism evidence="2">
    <name type="scientific">Rhodopseudomonas palustris (strain BisA53)</name>
    <dbReference type="NCBI Taxonomy" id="316055"/>
    <lineage>
        <taxon>Bacteria</taxon>
        <taxon>Pseudomonadati</taxon>
        <taxon>Pseudomonadota</taxon>
        <taxon>Alphaproteobacteria</taxon>
        <taxon>Hyphomicrobiales</taxon>
        <taxon>Nitrobacteraceae</taxon>
        <taxon>Rhodopseudomonas</taxon>
    </lineage>
</organism>
<protein>
    <submittedName>
        <fullName evidence="2">Uncharacterized protein</fullName>
    </submittedName>
</protein>
<dbReference type="eggNOG" id="ENOG5033BUV">
    <property type="taxonomic scope" value="Bacteria"/>
</dbReference>
<keyword evidence="1" id="KW-1133">Transmembrane helix</keyword>
<dbReference type="STRING" id="316055.RPE_2643"/>
<dbReference type="AlphaFoldDB" id="Q07NA4"/>
<dbReference type="KEGG" id="rpe:RPE_2643"/>
<accession>Q07NA4</accession>
<evidence type="ECO:0000256" key="1">
    <source>
        <dbReference type="SAM" id="Phobius"/>
    </source>
</evidence>
<proteinExistence type="predicted"/>
<sequence length="315" mass="34030">MTARSHGALVPRLWSVAPAWRVAVIVAVAASALALLFPPRLLTNGRQVPGQGAYVSPAAVAPPAASNAAALSSSIVPPTASLVPRESGAKFGDIVETSVRFGGRAIPLPAGQWRVVASLPTMAPGGIAIDMKVLSRERSGVLVGLIALVGNDKATPSPTGYRSDGNCERSDYIFTNVVKNEDFAEQECSYIDFIAPNDVSAIVGEPGLRAAFGDLRQRGVELPSTLVAAALRLGDRHDLLIARIYLNPETTGLPRPQKIDRLDNDWNKYNLPRYGDKLAYFEKVKAWLARWTDVLRATWKEQAYAVDEHDRLLPE</sequence>